<gene>
    <name evidence="1" type="ORF">IWQ57_004582</name>
</gene>
<keyword evidence="2" id="KW-1185">Reference proteome</keyword>
<comment type="caution">
    <text evidence="1">The sequence shown here is derived from an EMBL/GenBank/DDBJ whole genome shotgun (WGS) entry which is preliminary data.</text>
</comment>
<name>A0ACC1JRT4_9FUNG</name>
<dbReference type="Proteomes" id="UP001140234">
    <property type="component" value="Unassembled WGS sequence"/>
</dbReference>
<dbReference type="EMBL" id="JANBUJ010001855">
    <property type="protein sequence ID" value="KAJ2765928.1"/>
    <property type="molecule type" value="Genomic_DNA"/>
</dbReference>
<reference evidence="1" key="1">
    <citation type="submission" date="2022-07" db="EMBL/GenBank/DDBJ databases">
        <title>Phylogenomic reconstructions and comparative analyses of Kickxellomycotina fungi.</title>
        <authorList>
            <person name="Reynolds N.K."/>
            <person name="Stajich J.E."/>
            <person name="Barry K."/>
            <person name="Grigoriev I.V."/>
            <person name="Crous P."/>
            <person name="Smith M.E."/>
        </authorList>
    </citation>
    <scope>NUCLEOTIDE SEQUENCE</scope>
    <source>
        <strain evidence="1">CBS 109366</strain>
    </source>
</reference>
<sequence>MVPKHVLHDTSAYKYAVFDLDGLQADAYAPKGIHGDDYATLRALLPAERCCYAVYNLAFIRNMRPVAATIFYTWLPSAAPLDERQRYLLEADAAAAQLSHYDLKITSAQTSDFQQLAATHKARALLRRRRPRSLQP</sequence>
<protein>
    <submittedName>
        <fullName evidence="1">Uncharacterized protein</fullName>
    </submittedName>
</protein>
<accession>A0ACC1JRT4</accession>
<evidence type="ECO:0000313" key="2">
    <source>
        <dbReference type="Proteomes" id="UP001140234"/>
    </source>
</evidence>
<organism evidence="1 2">
    <name type="scientific">Coemansia nantahalensis</name>
    <dbReference type="NCBI Taxonomy" id="2789366"/>
    <lineage>
        <taxon>Eukaryota</taxon>
        <taxon>Fungi</taxon>
        <taxon>Fungi incertae sedis</taxon>
        <taxon>Zoopagomycota</taxon>
        <taxon>Kickxellomycotina</taxon>
        <taxon>Kickxellomycetes</taxon>
        <taxon>Kickxellales</taxon>
        <taxon>Kickxellaceae</taxon>
        <taxon>Coemansia</taxon>
    </lineage>
</organism>
<proteinExistence type="predicted"/>
<evidence type="ECO:0000313" key="1">
    <source>
        <dbReference type="EMBL" id="KAJ2765928.1"/>
    </source>
</evidence>